<gene>
    <name evidence="15" type="primary">LOC106117656</name>
    <name evidence="13" type="ORF">RR46_02007</name>
</gene>
<comment type="similarity">
    <text evidence="2">Belongs to the rad9 family.</text>
</comment>
<keyword evidence="4" id="KW-0540">Nuclease</keyword>
<comment type="subcellular location">
    <subcellularLocation>
        <location evidence="1">Nucleus</location>
    </subcellularLocation>
</comment>
<evidence type="ECO:0000256" key="1">
    <source>
        <dbReference type="ARBA" id="ARBA00004123"/>
    </source>
</evidence>
<name>A0A194QIA8_PAPXU</name>
<evidence type="ECO:0000256" key="7">
    <source>
        <dbReference type="ARBA" id="ARBA00022839"/>
    </source>
</evidence>
<dbReference type="GO" id="GO:0000076">
    <property type="term" value="P:DNA replication checkpoint signaling"/>
    <property type="evidence" value="ECO:0007669"/>
    <property type="project" value="TreeGrafter"/>
</dbReference>
<keyword evidence="8" id="KW-0539">Nucleus</keyword>
<comment type="function">
    <text evidence="9">Component of the 9-1-1 cell-cycle checkpoint response complex that plays a major role in DNA repair. The 9-1-1 complex is recruited to DNA lesion upon damage by the RAD17-replication factor C (RFC) clamp loader complex. Acts then as a sliding clamp platform on DNA for several proteins involved in long-patch base excision repair (LP-BER). The 9-1-1 complex stimulates DNA polymerase beta (POLB) activity by increasing its affinity for the 3'-OH end of the primer-template and stabilizes POLB to those sites where LP-BER proceeds; endonuclease FEN1 cleavage activity on substrates with double, nick, or gap flaps of distinct sequences and lengths; and DNA ligase I (LIG1) on long-patch base excision repair substrates. The 9-1-1 complex is necessary for the recruitment of RHNO1 to sites of double-stranded breaks (DSB) occurring during the S phase. RAD9A possesses 3'-&gt;5' double stranded DNA exonuclease activity.</text>
</comment>
<dbReference type="GO" id="GO:0030896">
    <property type="term" value="C:checkpoint clamp complex"/>
    <property type="evidence" value="ECO:0007669"/>
    <property type="project" value="InterPro"/>
</dbReference>
<dbReference type="CTD" id="40054"/>
<dbReference type="PANTHER" id="PTHR15237:SF0">
    <property type="entry name" value="CELL CYCLE CHECKPOINT CONTROL PROTEIN"/>
    <property type="match status" value="1"/>
</dbReference>
<dbReference type="GeneID" id="106117656"/>
<dbReference type="InterPro" id="IPR007268">
    <property type="entry name" value="Rad9/Ddc1"/>
</dbReference>
<dbReference type="RefSeq" id="XP_013167502.1">
    <property type="nucleotide sequence ID" value="XM_013312048.1"/>
</dbReference>
<dbReference type="Gene3D" id="3.70.10.10">
    <property type="match status" value="1"/>
</dbReference>
<evidence type="ECO:0000313" key="14">
    <source>
        <dbReference type="Proteomes" id="UP000053268"/>
    </source>
</evidence>
<proteinExistence type="inferred from homology"/>
<dbReference type="InterPro" id="IPR046938">
    <property type="entry name" value="DNA_clamp_sf"/>
</dbReference>
<keyword evidence="5" id="KW-0227">DNA damage</keyword>
<dbReference type="SUPFAM" id="SSF55979">
    <property type="entry name" value="DNA clamp"/>
    <property type="match status" value="1"/>
</dbReference>
<sequence>MKCYVPGPNVKVLGRTIHALARFGDELYLESLVDCVRLRTLNTAESAYAMVKFNKNFFSYFNYNYNSNNDNDGPKCKISMKSALNTFKSPAHMDKQVENLEIKLELDQCKLIFQFKCKHGIIKTHYVSILDSKVTQAVYTKDLVPNRITSSQRILSEAISNFQSSDDQVTLEALSHSILLRNYIDDNIDLSKIIRTQINIKSEEFDSYTVDEETAVTFTMKEFKALLTFAEALGLPIQIQFETTGKPIVFIIHNGTTLEAHFVLATTKPDVTTQASTTQKSSRVERNKRKDSSNLTESASKKPHLEEDISKCLDEDSHLFNFVDIPNEEIPTNNCDNSVNVENNNLVDIKDCDNIPASPTSKTMIKSLFKKCFESTFDPRSTQDVVLAGNSDSE</sequence>
<evidence type="ECO:0000256" key="4">
    <source>
        <dbReference type="ARBA" id="ARBA00022722"/>
    </source>
</evidence>
<reference evidence="15" key="2">
    <citation type="submission" date="2025-04" db="UniProtKB">
        <authorList>
            <consortium name="RefSeq"/>
        </authorList>
    </citation>
    <scope>IDENTIFICATION</scope>
</reference>
<keyword evidence="3" id="KW-0597">Phosphoprotein</keyword>
<dbReference type="OrthoDB" id="60092at2759"/>
<evidence type="ECO:0000256" key="11">
    <source>
        <dbReference type="ARBA" id="ARBA00079896"/>
    </source>
</evidence>
<dbReference type="Pfam" id="PF04139">
    <property type="entry name" value="Rad9"/>
    <property type="match status" value="1"/>
</dbReference>
<dbReference type="KEGG" id="pxu:106117656"/>
<evidence type="ECO:0000256" key="5">
    <source>
        <dbReference type="ARBA" id="ARBA00022763"/>
    </source>
</evidence>
<evidence type="ECO:0000256" key="2">
    <source>
        <dbReference type="ARBA" id="ARBA00008494"/>
    </source>
</evidence>
<evidence type="ECO:0000256" key="8">
    <source>
        <dbReference type="ARBA" id="ARBA00023242"/>
    </source>
</evidence>
<feature type="region of interest" description="Disordered" evidence="12">
    <location>
        <begin position="273"/>
        <end position="303"/>
    </location>
</feature>
<dbReference type="GO" id="GO:0071479">
    <property type="term" value="P:cellular response to ionizing radiation"/>
    <property type="evidence" value="ECO:0007669"/>
    <property type="project" value="TreeGrafter"/>
</dbReference>
<dbReference type="Proteomes" id="UP000053268">
    <property type="component" value="Unassembled WGS sequence"/>
</dbReference>
<protein>
    <recommendedName>
        <fullName evidence="10">Cell cycle checkpoint control protein RAD9A</fullName>
    </recommendedName>
    <alternativeName>
        <fullName evidence="11">DNA repair exonuclease rad9 homolog A</fullName>
    </alternativeName>
</protein>
<evidence type="ECO:0000256" key="9">
    <source>
        <dbReference type="ARBA" id="ARBA00059283"/>
    </source>
</evidence>
<keyword evidence="6" id="KW-0378">Hydrolase</keyword>
<evidence type="ECO:0000256" key="10">
    <source>
        <dbReference type="ARBA" id="ARBA00069752"/>
    </source>
</evidence>
<accession>A0A194QIA8</accession>
<dbReference type="GO" id="GO:0004527">
    <property type="term" value="F:exonuclease activity"/>
    <property type="evidence" value="ECO:0007669"/>
    <property type="project" value="UniProtKB-KW"/>
</dbReference>
<evidence type="ECO:0000313" key="13">
    <source>
        <dbReference type="EMBL" id="KPJ05252.1"/>
    </source>
</evidence>
<dbReference type="GO" id="GO:0006281">
    <property type="term" value="P:DNA repair"/>
    <property type="evidence" value="ECO:0007669"/>
    <property type="project" value="TreeGrafter"/>
</dbReference>
<dbReference type="GO" id="GO:0031573">
    <property type="term" value="P:mitotic intra-S DNA damage checkpoint signaling"/>
    <property type="evidence" value="ECO:0007669"/>
    <property type="project" value="TreeGrafter"/>
</dbReference>
<evidence type="ECO:0000256" key="3">
    <source>
        <dbReference type="ARBA" id="ARBA00022553"/>
    </source>
</evidence>
<evidence type="ECO:0000256" key="6">
    <source>
        <dbReference type="ARBA" id="ARBA00022801"/>
    </source>
</evidence>
<feature type="compositionally biased region" description="Basic and acidic residues" evidence="12">
    <location>
        <begin position="282"/>
        <end position="292"/>
    </location>
</feature>
<dbReference type="EMBL" id="KQ458756">
    <property type="protein sequence ID" value="KPJ05252.1"/>
    <property type="molecule type" value="Genomic_DNA"/>
</dbReference>
<dbReference type="Proteomes" id="UP000694872">
    <property type="component" value="Unplaced"/>
</dbReference>
<dbReference type="AlphaFoldDB" id="A0A194QIA8"/>
<dbReference type="PANTHER" id="PTHR15237">
    <property type="entry name" value="DNA REPAIR PROTEIN RAD9"/>
    <property type="match status" value="1"/>
</dbReference>
<organism evidence="13 14">
    <name type="scientific">Papilio xuthus</name>
    <name type="common">Asian swallowtail butterfly</name>
    <dbReference type="NCBI Taxonomy" id="66420"/>
    <lineage>
        <taxon>Eukaryota</taxon>
        <taxon>Metazoa</taxon>
        <taxon>Ecdysozoa</taxon>
        <taxon>Arthropoda</taxon>
        <taxon>Hexapoda</taxon>
        <taxon>Insecta</taxon>
        <taxon>Pterygota</taxon>
        <taxon>Neoptera</taxon>
        <taxon>Endopterygota</taxon>
        <taxon>Lepidoptera</taxon>
        <taxon>Glossata</taxon>
        <taxon>Ditrysia</taxon>
        <taxon>Papilionoidea</taxon>
        <taxon>Papilionidae</taxon>
        <taxon>Papilioninae</taxon>
        <taxon>Papilio</taxon>
    </lineage>
</organism>
<dbReference type="STRING" id="66420.A0A194QIA8"/>
<evidence type="ECO:0000256" key="12">
    <source>
        <dbReference type="SAM" id="MobiDB-lite"/>
    </source>
</evidence>
<dbReference type="FunFam" id="3.70.10.10:FF:000005">
    <property type="entry name" value="Cell cycle checkpoint control protein"/>
    <property type="match status" value="1"/>
</dbReference>
<reference evidence="13 14" key="1">
    <citation type="journal article" date="2015" name="Nat. Commun.">
        <title>Outbred genome sequencing and CRISPR/Cas9 gene editing in butterflies.</title>
        <authorList>
            <person name="Li X."/>
            <person name="Fan D."/>
            <person name="Zhang W."/>
            <person name="Liu G."/>
            <person name="Zhang L."/>
            <person name="Zhao L."/>
            <person name="Fang X."/>
            <person name="Chen L."/>
            <person name="Dong Y."/>
            <person name="Chen Y."/>
            <person name="Ding Y."/>
            <person name="Zhao R."/>
            <person name="Feng M."/>
            <person name="Zhu Y."/>
            <person name="Feng Y."/>
            <person name="Jiang X."/>
            <person name="Zhu D."/>
            <person name="Xiang H."/>
            <person name="Feng X."/>
            <person name="Li S."/>
            <person name="Wang J."/>
            <person name="Zhang G."/>
            <person name="Kronforst M.R."/>
            <person name="Wang W."/>
        </authorList>
    </citation>
    <scope>NUCLEOTIDE SEQUENCE [LARGE SCALE GENOMIC DNA]</scope>
    <source>
        <strain evidence="13">Ya'a_city_454_Px</strain>
        <tissue evidence="13">Whole body</tissue>
    </source>
</reference>
<keyword evidence="7" id="KW-0269">Exonuclease</keyword>
<evidence type="ECO:0000313" key="15">
    <source>
        <dbReference type="RefSeq" id="XP_013167502.1"/>
    </source>
</evidence>
<keyword evidence="14" id="KW-1185">Reference proteome</keyword>